<dbReference type="VEuPathDB" id="FungiDB:BDBG_03913"/>
<dbReference type="KEGG" id="bgh:BDBG_03913"/>
<dbReference type="EMBL" id="GG657453">
    <property type="protein sequence ID" value="OAT07896.1"/>
    <property type="molecule type" value="Genomic_DNA"/>
</dbReference>
<sequence length="78" mass="8509">MKFSLVVLCVLSTAITTATAKKRWYGTAPFCNARCPRDEKPFCASTSNDDGTCHDPECARMSSGQFCAFGTVKLCCEE</sequence>
<dbReference type="RefSeq" id="XP_031578013.1">
    <property type="nucleotide sequence ID" value="XM_031721454.1"/>
</dbReference>
<dbReference type="GeneID" id="8509861"/>
<evidence type="ECO:0000256" key="1">
    <source>
        <dbReference type="SAM" id="SignalP"/>
    </source>
</evidence>
<feature type="chain" id="PRO_5008107399" evidence="1">
    <location>
        <begin position="21"/>
        <end position="78"/>
    </location>
</feature>
<evidence type="ECO:0000313" key="2">
    <source>
        <dbReference type="EMBL" id="OAT07896.1"/>
    </source>
</evidence>
<gene>
    <name evidence="2" type="ORF">BDBG_03913</name>
</gene>
<evidence type="ECO:0000313" key="3">
    <source>
        <dbReference type="Proteomes" id="UP000002038"/>
    </source>
</evidence>
<name>A0A179UIJ6_BLAGS</name>
<protein>
    <submittedName>
        <fullName evidence="2">Uncharacterized protein</fullName>
    </submittedName>
</protein>
<dbReference type="Proteomes" id="UP000002038">
    <property type="component" value="Unassembled WGS sequence"/>
</dbReference>
<accession>A0A179UIJ6</accession>
<keyword evidence="1" id="KW-0732">Signal</keyword>
<proteinExistence type="predicted"/>
<keyword evidence="3" id="KW-1185">Reference proteome</keyword>
<organism evidence="2 3">
    <name type="scientific">Blastomyces gilchristii (strain SLH14081)</name>
    <name type="common">Blastomyces dermatitidis</name>
    <dbReference type="NCBI Taxonomy" id="559298"/>
    <lineage>
        <taxon>Eukaryota</taxon>
        <taxon>Fungi</taxon>
        <taxon>Dikarya</taxon>
        <taxon>Ascomycota</taxon>
        <taxon>Pezizomycotina</taxon>
        <taxon>Eurotiomycetes</taxon>
        <taxon>Eurotiomycetidae</taxon>
        <taxon>Onygenales</taxon>
        <taxon>Ajellomycetaceae</taxon>
        <taxon>Blastomyces</taxon>
    </lineage>
</organism>
<dbReference type="AlphaFoldDB" id="A0A179UIJ6"/>
<feature type="signal peptide" evidence="1">
    <location>
        <begin position="1"/>
        <end position="20"/>
    </location>
</feature>
<reference evidence="3" key="1">
    <citation type="journal article" date="2015" name="PLoS Genet.">
        <title>The dynamic genome and transcriptome of the human fungal pathogen Blastomyces and close relative Emmonsia.</title>
        <authorList>
            <person name="Munoz J.F."/>
            <person name="Gauthier G.M."/>
            <person name="Desjardins C.A."/>
            <person name="Gallo J.E."/>
            <person name="Holder J."/>
            <person name="Sullivan T.D."/>
            <person name="Marty A.J."/>
            <person name="Carmen J.C."/>
            <person name="Chen Z."/>
            <person name="Ding L."/>
            <person name="Gujja S."/>
            <person name="Magrini V."/>
            <person name="Misas E."/>
            <person name="Mitreva M."/>
            <person name="Priest M."/>
            <person name="Saif S."/>
            <person name="Whiston E.A."/>
            <person name="Young S."/>
            <person name="Zeng Q."/>
            <person name="Goldman W.E."/>
            <person name="Mardis E.R."/>
            <person name="Taylor J.W."/>
            <person name="McEwen J.G."/>
            <person name="Clay O.K."/>
            <person name="Klein B.S."/>
            <person name="Cuomo C.A."/>
        </authorList>
    </citation>
    <scope>NUCLEOTIDE SEQUENCE [LARGE SCALE GENOMIC DNA]</scope>
    <source>
        <strain evidence="3">SLH14081</strain>
    </source>
</reference>